<reference evidence="1 2" key="1">
    <citation type="submission" date="2016-10" db="EMBL/GenBank/DDBJ databases">
        <authorList>
            <person name="de Groot N.N."/>
        </authorList>
    </citation>
    <scope>NUCLEOTIDE SEQUENCE [LARGE SCALE GENOMIC DNA]</scope>
    <source>
        <strain evidence="1 2">LMG 18387</strain>
    </source>
</reference>
<proteinExistence type="predicted"/>
<dbReference type="Proteomes" id="UP000198606">
    <property type="component" value="Unassembled WGS sequence"/>
</dbReference>
<evidence type="ECO:0000313" key="1">
    <source>
        <dbReference type="EMBL" id="SDH79228.1"/>
    </source>
</evidence>
<dbReference type="RefSeq" id="WP_084304916.1">
    <property type="nucleotide sequence ID" value="NZ_FNDG01000007.1"/>
</dbReference>
<dbReference type="AlphaFoldDB" id="A0A1G8FAU9"/>
<evidence type="ECO:0000313" key="2">
    <source>
        <dbReference type="Proteomes" id="UP000198606"/>
    </source>
</evidence>
<sequence length="157" mass="17322">MSLEILLHLPLVLLYLLLALLPLALIAALLGRVRAQARSGSVSPGLKRISKTSGILVFFGGAAYRTACYFDADRFVMKGENGDKTIPLHAIRAVTRTRVEINGRSLWKVLFDEGGETGSVEFLHNFTVFNRDFVRFLVAVERASPTATVDKLTLFTL</sequence>
<accession>A0A1G8FAU9</accession>
<gene>
    <name evidence="1" type="ORF">SAMN05216588_107205</name>
</gene>
<organism evidence="1 2">
    <name type="scientific">Phytopseudomonas flavescens</name>
    <dbReference type="NCBI Taxonomy" id="29435"/>
    <lineage>
        <taxon>Bacteria</taxon>
        <taxon>Pseudomonadati</taxon>
        <taxon>Pseudomonadota</taxon>
        <taxon>Gammaproteobacteria</taxon>
        <taxon>Pseudomonadales</taxon>
        <taxon>Pseudomonadaceae</taxon>
        <taxon>Phytopseudomonas</taxon>
    </lineage>
</organism>
<protein>
    <submittedName>
        <fullName evidence="1">Uncharacterized protein</fullName>
    </submittedName>
</protein>
<dbReference type="EMBL" id="FNDG01000007">
    <property type="protein sequence ID" value="SDH79228.1"/>
    <property type="molecule type" value="Genomic_DNA"/>
</dbReference>
<name>A0A1G8FAU9_9GAMM</name>